<sequence length="31" mass="3669">MRGYARLFIVMEKFTLSLEEYIQTDSSVEVI</sequence>
<dbReference type="AlphaFoldDB" id="A0A6B2LYC2"/>
<proteinExistence type="predicted"/>
<evidence type="ECO:0000313" key="1">
    <source>
        <dbReference type="EMBL" id="NDV41476.1"/>
    </source>
</evidence>
<organism evidence="1">
    <name type="scientific">Arcella intermedia</name>
    <dbReference type="NCBI Taxonomy" id="1963864"/>
    <lineage>
        <taxon>Eukaryota</taxon>
        <taxon>Amoebozoa</taxon>
        <taxon>Tubulinea</taxon>
        <taxon>Elardia</taxon>
        <taxon>Arcellinida</taxon>
        <taxon>Sphaerothecina</taxon>
        <taxon>Arcellidae</taxon>
        <taxon>Arcella</taxon>
    </lineage>
</organism>
<name>A0A6B2LYC2_9EUKA</name>
<dbReference type="EMBL" id="GIBP01012507">
    <property type="protein sequence ID" value="NDV41476.1"/>
    <property type="molecule type" value="Transcribed_RNA"/>
</dbReference>
<accession>A0A6B2LYC2</accession>
<reference evidence="1" key="1">
    <citation type="journal article" date="2020" name="J. Eukaryot. Microbiol.">
        <title>De novo Sequencing, Assembly and Annotation of the Transcriptome for the Free-Living Testate Amoeba Arcella intermedia.</title>
        <authorList>
            <person name="Ribeiro G.M."/>
            <person name="Porfirio-Sousa A.L."/>
            <person name="Maurer-Alcala X.X."/>
            <person name="Katz L.A."/>
            <person name="Lahr D.J.G."/>
        </authorList>
    </citation>
    <scope>NUCLEOTIDE SEQUENCE</scope>
</reference>
<protein>
    <submittedName>
        <fullName evidence="1">Uncharacterized protein</fullName>
    </submittedName>
</protein>